<dbReference type="Pfam" id="PF07120">
    <property type="entry name" value="DUF1376"/>
    <property type="match status" value="1"/>
</dbReference>
<protein>
    <recommendedName>
        <fullName evidence="4">DUF1376 domain-containing protein</fullName>
    </recommendedName>
</protein>
<dbReference type="RefSeq" id="WP_211952384.1">
    <property type="nucleotide sequence ID" value="NZ_CAJPVI010000005.1"/>
</dbReference>
<evidence type="ECO:0000313" key="3">
    <source>
        <dbReference type="Proteomes" id="UP000672657"/>
    </source>
</evidence>
<dbReference type="InterPro" id="IPR010781">
    <property type="entry name" value="DUF1376"/>
</dbReference>
<comment type="caution">
    <text evidence="2">The sequence shown here is derived from an EMBL/GenBank/DDBJ whole genome shotgun (WGS) entry which is preliminary data.</text>
</comment>
<feature type="compositionally biased region" description="Basic residues" evidence="1">
    <location>
        <begin position="97"/>
        <end position="106"/>
    </location>
</feature>
<dbReference type="Proteomes" id="UP000672657">
    <property type="component" value="Unassembled WGS sequence"/>
</dbReference>
<evidence type="ECO:0000256" key="1">
    <source>
        <dbReference type="SAM" id="MobiDB-lite"/>
    </source>
</evidence>
<reference evidence="2 3" key="1">
    <citation type="submission" date="2021-03" db="EMBL/GenBank/DDBJ databases">
        <authorList>
            <person name="Peeters C."/>
        </authorList>
    </citation>
    <scope>NUCLEOTIDE SEQUENCE [LARGE SCALE GENOMIC DNA]</scope>
    <source>
        <strain evidence="2 3">LMG 26411</strain>
    </source>
</reference>
<name>A0ABN7PSW3_9BURK</name>
<gene>
    <name evidence="2" type="ORF">LMG26411_01192</name>
</gene>
<organism evidence="2 3">
    <name type="scientific">Cupriavidus numazuensis</name>
    <dbReference type="NCBI Taxonomy" id="221992"/>
    <lineage>
        <taxon>Bacteria</taxon>
        <taxon>Pseudomonadati</taxon>
        <taxon>Pseudomonadota</taxon>
        <taxon>Betaproteobacteria</taxon>
        <taxon>Burkholderiales</taxon>
        <taxon>Burkholderiaceae</taxon>
        <taxon>Cupriavidus</taxon>
    </lineage>
</organism>
<sequence>MNFYKRHIGDYIKDAAHLTLLEHGVYARLMDVYYTRESGIPDGQAARLIGAHSKAEQQAVNSVLTEFFSLVGGIWTQKRCESEIQAASAQADANRSNGKKGGRPPKTKTDEKPIGFHSGSDSESEKNLSQTPDSINQVIPPNPPPPDGGEGRASVRQRTRATRCTLKTFVDQCQTAGEKPISEYRPLIEYVETTGLPMEHVQLCWEVFKDEFLPGGHKESKMQTDWRKHFLNFVKRRYYQLWYGKPDGTYELTATGIQAKAYHARKAA</sequence>
<evidence type="ECO:0008006" key="4">
    <source>
        <dbReference type="Google" id="ProtNLM"/>
    </source>
</evidence>
<dbReference type="EMBL" id="CAJPVI010000005">
    <property type="protein sequence ID" value="CAG2136080.1"/>
    <property type="molecule type" value="Genomic_DNA"/>
</dbReference>
<accession>A0ABN7PSW3</accession>
<keyword evidence="3" id="KW-1185">Reference proteome</keyword>
<feature type="compositionally biased region" description="Polar residues" evidence="1">
    <location>
        <begin position="127"/>
        <end position="139"/>
    </location>
</feature>
<feature type="region of interest" description="Disordered" evidence="1">
    <location>
        <begin position="86"/>
        <end position="158"/>
    </location>
</feature>
<proteinExistence type="predicted"/>
<feature type="compositionally biased region" description="Polar residues" evidence="1">
    <location>
        <begin position="86"/>
        <end position="96"/>
    </location>
</feature>
<evidence type="ECO:0000313" key="2">
    <source>
        <dbReference type="EMBL" id="CAG2136080.1"/>
    </source>
</evidence>